<keyword evidence="2" id="KW-0677">Repeat</keyword>
<feature type="domain" description="NACHT LRR and PYD" evidence="3">
    <location>
        <begin position="19"/>
        <end position="125"/>
    </location>
</feature>
<dbReference type="SUPFAM" id="SSF52047">
    <property type="entry name" value="RNI-like"/>
    <property type="match status" value="1"/>
</dbReference>
<reference evidence="4" key="3">
    <citation type="submission" date="2025-09" db="UniProtKB">
        <authorList>
            <consortium name="Ensembl"/>
        </authorList>
    </citation>
    <scope>IDENTIFICATION</scope>
</reference>
<dbReference type="Proteomes" id="UP000694580">
    <property type="component" value="Chromosome 3"/>
</dbReference>
<sequence>MLQCIVGCALKSSRKMPTNLLKAAVDQSVKSQNGHLDLFLRFLLGISLESNQSLLQGLLPKTENSSESLQKTSQHIKKMISNEETVFVIRLFRRRYIKTKKIQISTERAMNLLLCLLEMKDTSLHNEIDSYVKSGDKLSPAQCSALAYMILVSEDVLDEFDLKKYNTDDEGRERLIIAVRNSRKRFCTVLKMTYCFNRLIGYNFTEESFKNLSSALELSNSNLRELDLSYNHLQDSEVQMLCSALSSPDCKLEQMRSVSYSLWCKLVLQLSNSILYIFHFLVIAAEMRDLGVDS</sequence>
<dbReference type="PROSITE" id="PS51450">
    <property type="entry name" value="LRR"/>
    <property type="match status" value="1"/>
</dbReference>
<dbReference type="Pfam" id="PF17776">
    <property type="entry name" value="NLRC4_HD2"/>
    <property type="match status" value="1"/>
</dbReference>
<dbReference type="InterPro" id="IPR041267">
    <property type="entry name" value="NLRP_HD2"/>
</dbReference>
<reference evidence="4 5" key="1">
    <citation type="submission" date="2020-06" db="EMBL/GenBank/DDBJ databases">
        <authorList>
            <consortium name="Wellcome Sanger Institute Data Sharing"/>
        </authorList>
    </citation>
    <scope>NUCLEOTIDE SEQUENCE [LARGE SCALE GENOMIC DNA]</scope>
</reference>
<dbReference type="InterPro" id="IPR032675">
    <property type="entry name" value="LRR_dom_sf"/>
</dbReference>
<dbReference type="InterPro" id="IPR051261">
    <property type="entry name" value="NLR"/>
</dbReference>
<dbReference type="GeneTree" id="ENSGT01070000253760"/>
<evidence type="ECO:0000313" key="5">
    <source>
        <dbReference type="Proteomes" id="UP000694580"/>
    </source>
</evidence>
<evidence type="ECO:0000259" key="3">
    <source>
        <dbReference type="Pfam" id="PF17776"/>
    </source>
</evidence>
<dbReference type="Gene3D" id="3.80.10.10">
    <property type="entry name" value="Ribonuclease Inhibitor"/>
    <property type="match status" value="1"/>
</dbReference>
<evidence type="ECO:0000256" key="2">
    <source>
        <dbReference type="ARBA" id="ARBA00022737"/>
    </source>
</evidence>
<evidence type="ECO:0000313" key="4">
    <source>
        <dbReference type="Ensembl" id="ENSDCDP00010025597.1"/>
    </source>
</evidence>
<dbReference type="SMART" id="SM00368">
    <property type="entry name" value="LRR_RI"/>
    <property type="match status" value="1"/>
</dbReference>
<reference evidence="4" key="2">
    <citation type="submission" date="2025-08" db="UniProtKB">
        <authorList>
            <consortium name="Ensembl"/>
        </authorList>
    </citation>
    <scope>IDENTIFICATION</scope>
</reference>
<keyword evidence="1" id="KW-0433">Leucine-rich repeat</keyword>
<dbReference type="PANTHER" id="PTHR24106">
    <property type="entry name" value="NACHT, LRR AND CARD DOMAINS-CONTAINING"/>
    <property type="match status" value="1"/>
</dbReference>
<organism evidence="4 5">
    <name type="scientific">Denticeps clupeoides</name>
    <name type="common">denticle herring</name>
    <dbReference type="NCBI Taxonomy" id="299321"/>
    <lineage>
        <taxon>Eukaryota</taxon>
        <taxon>Metazoa</taxon>
        <taxon>Chordata</taxon>
        <taxon>Craniata</taxon>
        <taxon>Vertebrata</taxon>
        <taxon>Euteleostomi</taxon>
        <taxon>Actinopterygii</taxon>
        <taxon>Neopterygii</taxon>
        <taxon>Teleostei</taxon>
        <taxon>Clupei</taxon>
        <taxon>Clupeiformes</taxon>
        <taxon>Denticipitoidei</taxon>
        <taxon>Denticipitidae</taxon>
        <taxon>Denticeps</taxon>
    </lineage>
</organism>
<dbReference type="InterPro" id="IPR001611">
    <property type="entry name" value="Leu-rich_rpt"/>
</dbReference>
<proteinExistence type="predicted"/>
<accession>A0AAY4BY97</accession>
<name>A0AAY4BY97_9TELE</name>
<keyword evidence="5" id="KW-1185">Reference proteome</keyword>
<dbReference type="Ensembl" id="ENSDCDT00010031706.1">
    <property type="protein sequence ID" value="ENSDCDP00010025597.1"/>
    <property type="gene ID" value="ENSDCDG00010016277.1"/>
</dbReference>
<dbReference type="AlphaFoldDB" id="A0AAY4BY97"/>
<protein>
    <recommendedName>
        <fullName evidence="3">NACHT LRR and PYD domain-containing protein</fullName>
    </recommendedName>
</protein>
<evidence type="ECO:0000256" key="1">
    <source>
        <dbReference type="ARBA" id="ARBA00022614"/>
    </source>
</evidence>